<dbReference type="OrthoDB" id="6624781at2"/>
<dbReference type="InterPro" id="IPR015018">
    <property type="entry name" value="DUF1905"/>
</dbReference>
<dbReference type="SUPFAM" id="SSF141694">
    <property type="entry name" value="AF2212/PG0164-like"/>
    <property type="match status" value="1"/>
</dbReference>
<sequence length="305" mass="33293">MTDETAVPDGSARSGGLRIATTLGTVGPATAVELTDDQVIELGGGRRAAVRVTVDGRTARLRLARMGGRNLIGLSKAARAELGVEIGDRVEVLIELDDVERTVEVPPELAAALDARGVRSAFDGLSYTRRKEIARGVADAKRPETVQRRLSAAVDALIADLPRVVSVERVIAAPRSSVFELIADPARQPEWDGNDNLAEADPGQRVRAVGDDFEMHLTKTGAVRANRVVEFDEGRLIAWRPSEPGRPEPGHLWRWELFDVDEGVRVVHTYDWTALHEEKREVRARATTPDRLAASIDRLAALAER</sequence>
<dbReference type="EMBL" id="AEUD01000015">
    <property type="protein sequence ID" value="EGD54016.1"/>
    <property type="molecule type" value="Genomic_DNA"/>
</dbReference>
<evidence type="ECO:0000313" key="2">
    <source>
        <dbReference type="Proteomes" id="UP000035065"/>
    </source>
</evidence>
<dbReference type="InterPro" id="IPR023393">
    <property type="entry name" value="START-like_dom_sf"/>
</dbReference>
<dbReference type="eggNOG" id="COG4430">
    <property type="taxonomic scope" value="Bacteria"/>
</dbReference>
<dbReference type="SUPFAM" id="SSF55961">
    <property type="entry name" value="Bet v1-like"/>
    <property type="match status" value="1"/>
</dbReference>
<protein>
    <submittedName>
        <fullName evidence="1">Polyketide cyclase/dehydrase</fullName>
    </submittedName>
</protein>
<dbReference type="Pfam" id="PF08922">
    <property type="entry name" value="DUF1905"/>
    <property type="match status" value="1"/>
</dbReference>
<dbReference type="Pfam" id="PF10604">
    <property type="entry name" value="Polyketide_cyc2"/>
    <property type="match status" value="1"/>
</dbReference>
<evidence type="ECO:0000313" key="1">
    <source>
        <dbReference type="EMBL" id="EGD54016.1"/>
    </source>
</evidence>
<organism evidence="1 2">
    <name type="scientific">Gordonia neofelifaecis NRRL B-59395</name>
    <dbReference type="NCBI Taxonomy" id="644548"/>
    <lineage>
        <taxon>Bacteria</taxon>
        <taxon>Bacillati</taxon>
        <taxon>Actinomycetota</taxon>
        <taxon>Actinomycetes</taxon>
        <taxon>Mycobacteriales</taxon>
        <taxon>Gordoniaceae</taxon>
        <taxon>Gordonia</taxon>
    </lineage>
</organism>
<dbReference type="InterPro" id="IPR019587">
    <property type="entry name" value="Polyketide_cyclase/dehydratase"/>
</dbReference>
<proteinExistence type="predicted"/>
<dbReference type="Gene3D" id="2.40.30.100">
    <property type="entry name" value="AF2212/PG0164-like"/>
    <property type="match status" value="1"/>
</dbReference>
<name>F1YMT1_9ACTN</name>
<gene>
    <name evidence="1" type="ORF">SCNU_16134</name>
</gene>
<dbReference type="eggNOG" id="COG3832">
    <property type="taxonomic scope" value="Bacteria"/>
</dbReference>
<reference evidence="1 2" key="1">
    <citation type="journal article" date="2011" name="J. Bacteriol.">
        <title>Draft Genome Sequence of Gordonia neofelifaecis NRRL B-59395, a Cholesterol-Degrading Actinomycete.</title>
        <authorList>
            <person name="Ge F."/>
            <person name="Li W."/>
            <person name="Chen G."/>
            <person name="Liu Y."/>
            <person name="Zhang G."/>
            <person name="Yong B."/>
            <person name="Wang Q."/>
            <person name="Wang N."/>
            <person name="Huang Z."/>
            <person name="Li W."/>
            <person name="Wang J."/>
            <person name="Wu C."/>
            <person name="Xie Q."/>
            <person name="Liu G."/>
        </authorList>
    </citation>
    <scope>NUCLEOTIDE SEQUENCE [LARGE SCALE GENOMIC DNA]</scope>
    <source>
        <strain evidence="1 2">NRRL B-59395</strain>
    </source>
</reference>
<dbReference type="Pfam" id="PF13376">
    <property type="entry name" value="OmdA"/>
    <property type="match status" value="1"/>
</dbReference>
<dbReference type="Gene3D" id="3.30.530.20">
    <property type="match status" value="1"/>
</dbReference>
<comment type="caution">
    <text evidence="1">The sequence shown here is derived from an EMBL/GenBank/DDBJ whole genome shotgun (WGS) entry which is preliminary data.</text>
</comment>
<dbReference type="Proteomes" id="UP000035065">
    <property type="component" value="Unassembled WGS sequence"/>
</dbReference>
<dbReference type="STRING" id="644548.SCNU_16134"/>
<dbReference type="AlphaFoldDB" id="F1YMT1"/>
<keyword evidence="2" id="KW-1185">Reference proteome</keyword>
<accession>F1YMT1</accession>
<dbReference type="InterPro" id="IPR037079">
    <property type="entry name" value="AF2212/PG0164-like_sf"/>
</dbReference>